<reference evidence="2 3" key="1">
    <citation type="journal article" date="2019" name="Commun. Biol.">
        <title>The bagworm genome reveals a unique fibroin gene that provides high tensile strength.</title>
        <authorList>
            <person name="Kono N."/>
            <person name="Nakamura H."/>
            <person name="Ohtoshi R."/>
            <person name="Tomita M."/>
            <person name="Numata K."/>
            <person name="Arakawa K."/>
        </authorList>
    </citation>
    <scope>NUCLEOTIDE SEQUENCE [LARGE SCALE GENOMIC DNA]</scope>
</reference>
<keyword evidence="3" id="KW-1185">Reference proteome</keyword>
<feature type="compositionally biased region" description="Basic and acidic residues" evidence="1">
    <location>
        <begin position="222"/>
        <end position="239"/>
    </location>
</feature>
<sequence length="239" mass="26677">MSAHLERYQIIRIIKRRNIKLIVDPEGECVSRRARRNTEPTADASAKCATRGRLEFAMTTTMLYTHASFSVRSAETRDLYIVVFFSSLSDIDQSFYASLSNPGNELSSLWSRALTGAVLFSARAQCEAAKSADHPTIAAAINYSGEKEKESIVSYTYAIKKRASSDIRGREAATCDGCGLLVACPYILLTSEESVVHCWKYCILLERNKKFCLESQESQESLGHRHDPQEKGCVRTDGE</sequence>
<accession>A0A4C1VLE8</accession>
<dbReference type="Proteomes" id="UP000299102">
    <property type="component" value="Unassembled WGS sequence"/>
</dbReference>
<evidence type="ECO:0000256" key="1">
    <source>
        <dbReference type="SAM" id="MobiDB-lite"/>
    </source>
</evidence>
<evidence type="ECO:0000313" key="3">
    <source>
        <dbReference type="Proteomes" id="UP000299102"/>
    </source>
</evidence>
<organism evidence="2 3">
    <name type="scientific">Eumeta variegata</name>
    <name type="common">Bagworm moth</name>
    <name type="synonym">Eumeta japonica</name>
    <dbReference type="NCBI Taxonomy" id="151549"/>
    <lineage>
        <taxon>Eukaryota</taxon>
        <taxon>Metazoa</taxon>
        <taxon>Ecdysozoa</taxon>
        <taxon>Arthropoda</taxon>
        <taxon>Hexapoda</taxon>
        <taxon>Insecta</taxon>
        <taxon>Pterygota</taxon>
        <taxon>Neoptera</taxon>
        <taxon>Endopterygota</taxon>
        <taxon>Lepidoptera</taxon>
        <taxon>Glossata</taxon>
        <taxon>Ditrysia</taxon>
        <taxon>Tineoidea</taxon>
        <taxon>Psychidae</taxon>
        <taxon>Oiketicinae</taxon>
        <taxon>Eumeta</taxon>
    </lineage>
</organism>
<comment type="caution">
    <text evidence="2">The sequence shown here is derived from an EMBL/GenBank/DDBJ whole genome shotgun (WGS) entry which is preliminary data.</text>
</comment>
<dbReference type="EMBL" id="BGZK01000351">
    <property type="protein sequence ID" value="GBP38585.1"/>
    <property type="molecule type" value="Genomic_DNA"/>
</dbReference>
<feature type="region of interest" description="Disordered" evidence="1">
    <location>
        <begin position="219"/>
        <end position="239"/>
    </location>
</feature>
<name>A0A4C1VLE8_EUMVA</name>
<dbReference type="AlphaFoldDB" id="A0A4C1VLE8"/>
<proteinExistence type="predicted"/>
<evidence type="ECO:0000313" key="2">
    <source>
        <dbReference type="EMBL" id="GBP38585.1"/>
    </source>
</evidence>
<gene>
    <name evidence="2" type="ORF">EVAR_96187_1</name>
</gene>
<protein>
    <submittedName>
        <fullName evidence="2">Uncharacterized protein</fullName>
    </submittedName>
</protein>